<dbReference type="GO" id="GO:0034394">
    <property type="term" value="P:protein localization to cell surface"/>
    <property type="evidence" value="ECO:0007669"/>
    <property type="project" value="TreeGrafter"/>
</dbReference>
<proteinExistence type="inferred from homology"/>
<dbReference type="Pfam" id="PF15361">
    <property type="entry name" value="RIC3"/>
    <property type="match status" value="1"/>
</dbReference>
<evidence type="ECO:0000313" key="11">
    <source>
        <dbReference type="Proteomes" id="UP001142055"/>
    </source>
</evidence>
<comment type="subcellular location">
    <subcellularLocation>
        <location evidence="1">Endoplasmic reticulum membrane</location>
    </subcellularLocation>
</comment>
<evidence type="ECO:0000259" key="9">
    <source>
        <dbReference type="Pfam" id="PF15361"/>
    </source>
</evidence>
<feature type="transmembrane region" description="Helical" evidence="8">
    <location>
        <begin position="17"/>
        <end position="36"/>
    </location>
</feature>
<dbReference type="InterPro" id="IPR026160">
    <property type="entry name" value="Ric3"/>
</dbReference>
<feature type="compositionally biased region" description="Basic residues" evidence="7">
    <location>
        <begin position="316"/>
        <end position="329"/>
    </location>
</feature>
<organism evidence="10 11">
    <name type="scientific">Blomia tropicalis</name>
    <name type="common">Mite</name>
    <dbReference type="NCBI Taxonomy" id="40697"/>
    <lineage>
        <taxon>Eukaryota</taxon>
        <taxon>Metazoa</taxon>
        <taxon>Ecdysozoa</taxon>
        <taxon>Arthropoda</taxon>
        <taxon>Chelicerata</taxon>
        <taxon>Arachnida</taxon>
        <taxon>Acari</taxon>
        <taxon>Acariformes</taxon>
        <taxon>Sarcoptiformes</taxon>
        <taxon>Astigmata</taxon>
        <taxon>Glycyphagoidea</taxon>
        <taxon>Echimyopodidae</taxon>
        <taxon>Blomia</taxon>
    </lineage>
</organism>
<dbReference type="OrthoDB" id="10070774at2759"/>
<sequence>MSNTHQQINGLSKSKSICIMLIVIGCFVVLWPRIFYPMLLVGMNWRKDSPSSFGRSVNDQTLPPKVMQAIQSNPIRDSAKIQRLPGRPQFYAGARDSGRSRLTSPPTQGSMMNLMVPLYTIIVAVVFIYIMLKMSFNNDSNQPQNNETNRREQAAFVQTSQSTNIRDPLIQSMPSYKAFNKNGNANESISTLIKDIETFRNYLEVAEVCRCKLKKYEMARKEAENCLKENEQTSNNDSSPIDVLERCFDQEENINDDNQDLINESSNEANISLEKENEIDTKIETDQLLEKDANQEENKENQSEIKAEQKEEKKTRNNKMKRRKRKVKQTRIEDENIQSEMAKTKIFNQFHAKKCDESVLKKWNQEFNRLTPRLKDD</sequence>
<dbReference type="Proteomes" id="UP001142055">
    <property type="component" value="Chromosome 1"/>
</dbReference>
<dbReference type="PANTHER" id="PTHR21723">
    <property type="entry name" value="RESISTANCE TO INHIBITORS OF CHOLINESTERASE PROTEIN 3 RIC3"/>
    <property type="match status" value="1"/>
</dbReference>
<dbReference type="GO" id="GO:0043025">
    <property type="term" value="C:neuronal cell body"/>
    <property type="evidence" value="ECO:0007669"/>
    <property type="project" value="TreeGrafter"/>
</dbReference>
<feature type="transmembrane region" description="Helical" evidence="8">
    <location>
        <begin position="114"/>
        <end position="132"/>
    </location>
</feature>
<dbReference type="GO" id="GO:0007271">
    <property type="term" value="P:synaptic transmission, cholinergic"/>
    <property type="evidence" value="ECO:0007669"/>
    <property type="project" value="TreeGrafter"/>
</dbReference>
<comment type="similarity">
    <text evidence="2">Belongs to the ric-3 family.</text>
</comment>
<keyword evidence="11" id="KW-1185">Reference proteome</keyword>
<dbReference type="GO" id="GO:0005789">
    <property type="term" value="C:endoplasmic reticulum membrane"/>
    <property type="evidence" value="ECO:0007669"/>
    <property type="project" value="UniProtKB-SubCell"/>
</dbReference>
<evidence type="ECO:0000256" key="3">
    <source>
        <dbReference type="ARBA" id="ARBA00022692"/>
    </source>
</evidence>
<evidence type="ECO:0000256" key="1">
    <source>
        <dbReference type="ARBA" id="ARBA00004586"/>
    </source>
</evidence>
<dbReference type="GO" id="GO:0043005">
    <property type="term" value="C:neuron projection"/>
    <property type="evidence" value="ECO:0007669"/>
    <property type="project" value="TreeGrafter"/>
</dbReference>
<keyword evidence="5 8" id="KW-1133">Transmembrane helix</keyword>
<keyword evidence="3 8" id="KW-0812">Transmembrane</keyword>
<gene>
    <name evidence="10" type="ORF">RDWZM_000085</name>
</gene>
<reference evidence="10" key="1">
    <citation type="submission" date="2022-12" db="EMBL/GenBank/DDBJ databases">
        <title>Genome assemblies of Blomia tropicalis.</title>
        <authorList>
            <person name="Cui Y."/>
        </authorList>
    </citation>
    <scope>NUCLEOTIDE SEQUENCE</scope>
    <source>
        <tissue evidence="10">Adult mites</tissue>
    </source>
</reference>
<evidence type="ECO:0000256" key="8">
    <source>
        <dbReference type="SAM" id="Phobius"/>
    </source>
</evidence>
<dbReference type="GO" id="GO:0045202">
    <property type="term" value="C:synapse"/>
    <property type="evidence" value="ECO:0007669"/>
    <property type="project" value="GOC"/>
</dbReference>
<feature type="region of interest" description="Disordered" evidence="7">
    <location>
        <begin position="291"/>
        <end position="336"/>
    </location>
</feature>
<dbReference type="EMBL" id="JAPWDV010000001">
    <property type="protein sequence ID" value="KAJ6221540.1"/>
    <property type="molecule type" value="Genomic_DNA"/>
</dbReference>
<name>A0A9Q0MD04_BLOTA</name>
<evidence type="ECO:0000256" key="7">
    <source>
        <dbReference type="SAM" id="MobiDB-lite"/>
    </source>
</evidence>
<evidence type="ECO:0000256" key="2">
    <source>
        <dbReference type="ARBA" id="ARBA00008538"/>
    </source>
</evidence>
<dbReference type="InterPro" id="IPR032763">
    <property type="entry name" value="RIC3_N"/>
</dbReference>
<keyword evidence="6 8" id="KW-0472">Membrane</keyword>
<evidence type="ECO:0000313" key="10">
    <source>
        <dbReference type="EMBL" id="KAJ6221540.1"/>
    </source>
</evidence>
<evidence type="ECO:0000256" key="5">
    <source>
        <dbReference type="ARBA" id="ARBA00022989"/>
    </source>
</evidence>
<feature type="domain" description="Resistance to inhibitors of cholinesterase protein 3 N-terminal" evidence="9">
    <location>
        <begin position="23"/>
        <end position="152"/>
    </location>
</feature>
<comment type="caution">
    <text evidence="10">The sequence shown here is derived from an EMBL/GenBank/DDBJ whole genome shotgun (WGS) entry which is preliminary data.</text>
</comment>
<dbReference type="OMA" id="CQNEANE"/>
<evidence type="ECO:0000256" key="4">
    <source>
        <dbReference type="ARBA" id="ARBA00022824"/>
    </source>
</evidence>
<feature type="compositionally biased region" description="Basic and acidic residues" evidence="7">
    <location>
        <begin position="291"/>
        <end position="315"/>
    </location>
</feature>
<evidence type="ECO:0000256" key="6">
    <source>
        <dbReference type="ARBA" id="ARBA00023136"/>
    </source>
</evidence>
<accession>A0A9Q0MD04</accession>
<protein>
    <recommendedName>
        <fullName evidence="9">Resistance to inhibitors of cholinesterase protein 3 N-terminal domain-containing protein</fullName>
    </recommendedName>
</protein>
<dbReference type="AlphaFoldDB" id="A0A9Q0MD04"/>
<keyword evidence="4" id="KW-0256">Endoplasmic reticulum</keyword>
<dbReference type="PANTHER" id="PTHR21723:SF3">
    <property type="entry name" value="PROTEIN RIC-3"/>
    <property type="match status" value="1"/>
</dbReference>